<reference evidence="2" key="1">
    <citation type="submission" date="2018-11" db="EMBL/GenBank/DDBJ databases">
        <authorList>
            <consortium name="Pathogen Informatics"/>
        </authorList>
    </citation>
    <scope>NUCLEOTIDE SEQUENCE</scope>
</reference>
<dbReference type="PANTHER" id="PTHR18884">
    <property type="entry name" value="SEPTIN"/>
    <property type="match status" value="1"/>
</dbReference>
<dbReference type="GO" id="GO:0005525">
    <property type="term" value="F:GTP binding"/>
    <property type="evidence" value="ECO:0007669"/>
    <property type="project" value="InterPro"/>
</dbReference>
<dbReference type="AlphaFoldDB" id="A0A3S5C244"/>
<gene>
    <name evidence="2" type="ORF">PXEA_LOCUS23813</name>
</gene>
<keyword evidence="3" id="KW-1185">Reference proteome</keyword>
<dbReference type="SUPFAM" id="SSF52540">
    <property type="entry name" value="P-loop containing nucleoside triphosphate hydrolases"/>
    <property type="match status" value="1"/>
</dbReference>
<sequence length="212" mass="23101">MSRLYTTRRDGFFKTQIGDPSSFNGPAGRALEVAPVLNRKEDIQIGGNLAELPAHSLAKTVAPSSSTQIGFINLPNQLHRKAVRRGFEFNIMIVGASGLGKSTFMNALFLSDIYNAENLGPSKRYRASKAPSNPNSSRPVDAFTFQLRENSVRLRLTVLDAPGFGEALDNSTCWQPLVDAIDDRFEAYMSAESRVSRTTVGSGSYGLSPQLP</sequence>
<evidence type="ECO:0000313" key="2">
    <source>
        <dbReference type="EMBL" id="VEL30373.1"/>
    </source>
</evidence>
<organism evidence="2 3">
    <name type="scientific">Protopolystoma xenopodis</name>
    <dbReference type="NCBI Taxonomy" id="117903"/>
    <lineage>
        <taxon>Eukaryota</taxon>
        <taxon>Metazoa</taxon>
        <taxon>Spiralia</taxon>
        <taxon>Lophotrochozoa</taxon>
        <taxon>Platyhelminthes</taxon>
        <taxon>Monogenea</taxon>
        <taxon>Polyopisthocotylea</taxon>
        <taxon>Polystomatidea</taxon>
        <taxon>Polystomatidae</taxon>
        <taxon>Protopolystoma</taxon>
    </lineage>
</organism>
<evidence type="ECO:0000313" key="3">
    <source>
        <dbReference type="Proteomes" id="UP000784294"/>
    </source>
</evidence>
<accession>A0A3S5C244</accession>
<name>A0A3S5C244_9PLAT</name>
<dbReference type="PROSITE" id="PS51719">
    <property type="entry name" value="G_SEPTIN"/>
    <property type="match status" value="1"/>
</dbReference>
<protein>
    <recommendedName>
        <fullName evidence="1">Septin-type G domain-containing protein</fullName>
    </recommendedName>
</protein>
<dbReference type="OrthoDB" id="416553at2759"/>
<dbReference type="InterPro" id="IPR027417">
    <property type="entry name" value="P-loop_NTPase"/>
</dbReference>
<dbReference type="Proteomes" id="UP000784294">
    <property type="component" value="Unassembled WGS sequence"/>
</dbReference>
<dbReference type="EMBL" id="CAAALY010111758">
    <property type="protein sequence ID" value="VEL30373.1"/>
    <property type="molecule type" value="Genomic_DNA"/>
</dbReference>
<dbReference type="InterPro" id="IPR030379">
    <property type="entry name" value="G_SEPTIN_dom"/>
</dbReference>
<feature type="domain" description="Septin-type G" evidence="1">
    <location>
        <begin position="85"/>
        <end position="212"/>
    </location>
</feature>
<comment type="caution">
    <text evidence="2">The sequence shown here is derived from an EMBL/GenBank/DDBJ whole genome shotgun (WGS) entry which is preliminary data.</text>
</comment>
<proteinExistence type="predicted"/>
<dbReference type="Pfam" id="PF00735">
    <property type="entry name" value="Septin"/>
    <property type="match status" value="1"/>
</dbReference>
<dbReference type="Gene3D" id="3.40.50.300">
    <property type="entry name" value="P-loop containing nucleotide triphosphate hydrolases"/>
    <property type="match status" value="1"/>
</dbReference>
<evidence type="ECO:0000259" key="1">
    <source>
        <dbReference type="PROSITE" id="PS51719"/>
    </source>
</evidence>
<feature type="non-terminal residue" evidence="2">
    <location>
        <position position="1"/>
    </location>
</feature>